<accession>A0A451GDS3</accession>
<dbReference type="PROSITE" id="PS50042">
    <property type="entry name" value="CNMP_BINDING_3"/>
    <property type="match status" value="1"/>
</dbReference>
<dbReference type="InterPro" id="IPR018490">
    <property type="entry name" value="cNMP-bd_dom_sf"/>
</dbReference>
<organism evidence="2 3">
    <name type="scientific">Pedobacter chitinilyticus</name>
    <dbReference type="NCBI Taxonomy" id="2233776"/>
    <lineage>
        <taxon>Bacteria</taxon>
        <taxon>Pseudomonadati</taxon>
        <taxon>Bacteroidota</taxon>
        <taxon>Sphingobacteriia</taxon>
        <taxon>Sphingobacteriales</taxon>
        <taxon>Sphingobacteriaceae</taxon>
        <taxon>Pedobacter</taxon>
    </lineage>
</organism>
<dbReference type="SMART" id="SM00100">
    <property type="entry name" value="cNMP"/>
    <property type="match status" value="1"/>
</dbReference>
<dbReference type="EMBL" id="SAYW01000001">
    <property type="protein sequence ID" value="RWU11049.1"/>
    <property type="molecule type" value="Genomic_DNA"/>
</dbReference>
<dbReference type="Proteomes" id="UP000284120">
    <property type="component" value="Unassembled WGS sequence"/>
</dbReference>
<reference evidence="2 3" key="1">
    <citation type="submission" date="2018-06" db="EMBL/GenBank/DDBJ databases">
        <title>Pedobacter endophyticus sp. nov., an endophytic bacterium isolated from a leaf of Triticum aestivum.</title>
        <authorList>
            <person name="Zhang L."/>
        </authorList>
    </citation>
    <scope>NUCLEOTIDE SEQUENCE [LARGE SCALE GENOMIC DNA]</scope>
    <source>
        <strain evidence="2 3">CM134L-2</strain>
    </source>
</reference>
<name>A0A451GDS3_9SPHI</name>
<dbReference type="AlphaFoldDB" id="A0A451GDS3"/>
<evidence type="ECO:0000313" key="2">
    <source>
        <dbReference type="EMBL" id="RWU11049.1"/>
    </source>
</evidence>
<keyword evidence="3" id="KW-1185">Reference proteome</keyword>
<comment type="caution">
    <text evidence="2">The sequence shown here is derived from an EMBL/GenBank/DDBJ whole genome shotgun (WGS) entry which is preliminary data.</text>
</comment>
<dbReference type="OrthoDB" id="9152304at2"/>
<proteinExistence type="predicted"/>
<gene>
    <name evidence="2" type="ORF">DPV69_03120</name>
</gene>
<protein>
    <submittedName>
        <fullName evidence="2">Crp/Fnr family transcriptional regulator</fullName>
    </submittedName>
</protein>
<dbReference type="InterPro" id="IPR000595">
    <property type="entry name" value="cNMP-bd_dom"/>
</dbReference>
<evidence type="ECO:0000259" key="1">
    <source>
        <dbReference type="PROSITE" id="PS50042"/>
    </source>
</evidence>
<dbReference type="SUPFAM" id="SSF51206">
    <property type="entry name" value="cAMP-binding domain-like"/>
    <property type="match status" value="1"/>
</dbReference>
<feature type="domain" description="Cyclic nucleotide-binding" evidence="1">
    <location>
        <begin position="13"/>
        <end position="134"/>
    </location>
</feature>
<dbReference type="Pfam" id="PF00027">
    <property type="entry name" value="cNMP_binding"/>
    <property type="match status" value="1"/>
</dbReference>
<dbReference type="Gene3D" id="2.60.120.10">
    <property type="entry name" value="Jelly Rolls"/>
    <property type="match status" value="1"/>
</dbReference>
<sequence>MFYLDALRTYLCNYSSITLSSFELVKDLVKFQQISKNDILLNEGDVAKNIYFLGSGVVRAYSSDQEGHTYNKNIFLAGKMVGSMVSALLQKPSSFTLQALDESILLSLNFTKFKQFILEKDDLKNYYIAYLEKEWVMDKEQREVSLVMESASVRYEKFMEENPGIDRKISLHHIASHLGITPTQLIRIRKDLK</sequence>
<dbReference type="InterPro" id="IPR014710">
    <property type="entry name" value="RmlC-like_jellyroll"/>
</dbReference>
<dbReference type="CDD" id="cd00038">
    <property type="entry name" value="CAP_ED"/>
    <property type="match status" value="1"/>
</dbReference>
<evidence type="ECO:0000313" key="3">
    <source>
        <dbReference type="Proteomes" id="UP000284120"/>
    </source>
</evidence>